<dbReference type="Proteomes" id="UP000068164">
    <property type="component" value="Unassembled WGS sequence"/>
</dbReference>
<accession>A0A120FME1</accession>
<proteinExistence type="predicted"/>
<protein>
    <submittedName>
        <fullName evidence="1">Uncharacterized protein</fullName>
    </submittedName>
</protein>
<reference evidence="1 2" key="1">
    <citation type="submission" date="2015-11" db="EMBL/GenBank/DDBJ databases">
        <title>Draft Genome Sequence of the Strain BR 10423 (Rhizobium sp.) isolated from nodules of Mimosa pudica.</title>
        <authorList>
            <person name="Barauna A.C."/>
            <person name="Zilli J.E."/>
            <person name="Simoes-Araujo J.L."/>
            <person name="Reis V.M."/>
            <person name="James E.K."/>
            <person name="Reis F.B.Jr."/>
            <person name="Rouws L.F."/>
            <person name="Passos S.R."/>
            <person name="Gois S.R."/>
        </authorList>
    </citation>
    <scope>NUCLEOTIDE SEQUENCE [LARGE SCALE GENOMIC DNA]</scope>
    <source>
        <strain evidence="1 2">BR10423</strain>
    </source>
</reference>
<evidence type="ECO:0000313" key="2">
    <source>
        <dbReference type="Proteomes" id="UP000068164"/>
    </source>
</evidence>
<gene>
    <name evidence="1" type="ORF">AS026_03130</name>
</gene>
<dbReference type="EMBL" id="LNCD01000064">
    <property type="protein sequence ID" value="KWV53659.1"/>
    <property type="molecule type" value="Genomic_DNA"/>
</dbReference>
<keyword evidence="2" id="KW-1185">Reference proteome</keyword>
<dbReference type="RefSeq" id="WP_062369959.1">
    <property type="nucleotide sequence ID" value="NZ_LNCD01000064.1"/>
</dbReference>
<dbReference type="AlphaFoldDB" id="A0A120FME1"/>
<organism evidence="1 2">
    <name type="scientific">Rhizobium altiplani</name>
    <dbReference type="NCBI Taxonomy" id="1864509"/>
    <lineage>
        <taxon>Bacteria</taxon>
        <taxon>Pseudomonadati</taxon>
        <taxon>Pseudomonadota</taxon>
        <taxon>Alphaproteobacteria</taxon>
        <taxon>Hyphomicrobiales</taxon>
        <taxon>Rhizobiaceae</taxon>
        <taxon>Rhizobium/Agrobacterium group</taxon>
        <taxon>Rhizobium</taxon>
    </lineage>
</organism>
<name>A0A120FME1_9HYPH</name>
<comment type="caution">
    <text evidence="1">The sequence shown here is derived from an EMBL/GenBank/DDBJ whole genome shotgun (WGS) entry which is preliminary data.</text>
</comment>
<dbReference type="OrthoDB" id="6884985at2"/>
<sequence length="68" mass="7571">MFELINLRETVYRAIAADLEAWFERFPQGLAWNVFSDCCVGDPNKANDAFTFAIVRNRCSAPTLAAAA</sequence>
<evidence type="ECO:0000313" key="1">
    <source>
        <dbReference type="EMBL" id="KWV53659.1"/>
    </source>
</evidence>